<evidence type="ECO:0000313" key="5">
    <source>
        <dbReference type="Proteomes" id="UP000028780"/>
    </source>
</evidence>
<dbReference type="Proteomes" id="UP000215374">
    <property type="component" value="Chromosome 1"/>
</dbReference>
<feature type="region of interest" description="Disordered" evidence="1">
    <location>
        <begin position="76"/>
        <end position="95"/>
    </location>
</feature>
<accession>A0A076NSP9</accession>
<proteinExistence type="predicted"/>
<dbReference type="InterPro" id="IPR003743">
    <property type="entry name" value="Zf-RING_7"/>
</dbReference>
<dbReference type="OrthoDB" id="9784388at2"/>
<reference evidence="4 6" key="2">
    <citation type="submission" date="2017-06" db="EMBL/GenBank/DDBJ databases">
        <authorList>
            <consortium name="Pathogen Informatics"/>
        </authorList>
    </citation>
    <scope>NUCLEOTIDE SEQUENCE [LARGE SCALE GENOMIC DNA]</scope>
    <source>
        <strain evidence="4 6">NCTC13015</strain>
    </source>
</reference>
<dbReference type="HOGENOM" id="CLU_073076_0_0_11"/>
<dbReference type="Gene3D" id="1.10.287.1490">
    <property type="match status" value="1"/>
</dbReference>
<dbReference type="Proteomes" id="UP000028780">
    <property type="component" value="Chromosome"/>
</dbReference>
<dbReference type="RefSeq" id="WP_038591691.1">
    <property type="nucleotide sequence ID" value="NZ_CP009211.1"/>
</dbReference>
<dbReference type="STRING" id="156978.CIMIT_08550"/>
<sequence length="229" mass="25502">MKLSATEQPILLELAQADRVAAHPDSARPEEQELEKLLGQRKDLQAASAAAQMAVDDMELEILRIQEDERKLKKRELDDKRQLSAETNPERRKDLEHDRYAAKSRIADLLSELKEAHNEIAALRNNRDNHGARLDEIDRKVETARRAVEALPVREDVDTGALRAKLPADVLEAYDSVGAAAFNGRTCNGCFIQLPASERAEVMSADPDTVPHCPNCDTLLVRVKPSPEA</sequence>
<gene>
    <name evidence="3" type="ORF">CIMIT_08550</name>
    <name evidence="4" type="ORF">SAMEA4535761_01771</name>
</gene>
<dbReference type="EMBL" id="CP009211">
    <property type="protein sequence ID" value="AIJ33952.1"/>
    <property type="molecule type" value="Genomic_DNA"/>
</dbReference>
<organism evidence="3 5">
    <name type="scientific">Corynebacterium imitans</name>
    <dbReference type="NCBI Taxonomy" id="156978"/>
    <lineage>
        <taxon>Bacteria</taxon>
        <taxon>Bacillati</taxon>
        <taxon>Actinomycetota</taxon>
        <taxon>Actinomycetes</taxon>
        <taxon>Mycobacteriales</taxon>
        <taxon>Corynebacteriaceae</taxon>
        <taxon>Corynebacterium</taxon>
    </lineage>
</organism>
<evidence type="ECO:0000259" key="2">
    <source>
        <dbReference type="Pfam" id="PF02591"/>
    </source>
</evidence>
<protein>
    <submittedName>
        <fullName evidence="3">Zn-ribbon protein</fullName>
    </submittedName>
</protein>
<evidence type="ECO:0000313" key="3">
    <source>
        <dbReference type="EMBL" id="AIJ33952.1"/>
    </source>
</evidence>
<evidence type="ECO:0000313" key="6">
    <source>
        <dbReference type="Proteomes" id="UP000215374"/>
    </source>
</evidence>
<dbReference type="KEGG" id="cii:CIMIT_08550"/>
<reference evidence="3 5" key="1">
    <citation type="submission" date="2014-08" db="EMBL/GenBank/DDBJ databases">
        <title>Complete genome sequence of Corynebacterium imitans DSM 44264, isolated from a five-month-old boy with suspected pharyngeal diphtheria.</title>
        <authorList>
            <person name="Mollmann S."/>
            <person name="Albersmeier A."/>
            <person name="Ruckert C."/>
            <person name="Tauch A."/>
        </authorList>
    </citation>
    <scope>NUCLEOTIDE SEQUENCE [LARGE SCALE GENOMIC DNA]</scope>
    <source>
        <strain evidence="3 5">DSM 44264</strain>
    </source>
</reference>
<evidence type="ECO:0000313" key="4">
    <source>
        <dbReference type="EMBL" id="SNV77564.1"/>
    </source>
</evidence>
<name>A0A076NSP9_9CORY</name>
<keyword evidence="5" id="KW-1185">Reference proteome</keyword>
<dbReference type="Pfam" id="PF02591">
    <property type="entry name" value="Zn_ribbon_9"/>
    <property type="match status" value="1"/>
</dbReference>
<dbReference type="EMBL" id="LT906467">
    <property type="protein sequence ID" value="SNV77564.1"/>
    <property type="molecule type" value="Genomic_DNA"/>
</dbReference>
<evidence type="ECO:0000256" key="1">
    <source>
        <dbReference type="SAM" id="MobiDB-lite"/>
    </source>
</evidence>
<dbReference type="eggNOG" id="COG1579">
    <property type="taxonomic scope" value="Bacteria"/>
</dbReference>
<feature type="domain" description="C4-type zinc ribbon" evidence="2">
    <location>
        <begin position="186"/>
        <end position="219"/>
    </location>
</feature>
<dbReference type="AlphaFoldDB" id="A0A076NSP9"/>